<dbReference type="InterPro" id="IPR050638">
    <property type="entry name" value="AA-Vitamin_Transporters"/>
</dbReference>
<sequence length="302" mass="31521">MRKTWLGVACGVGAGALWGSVFVAPKLAADFTPLQLSAGRYLAYGLIALPLLWPRRRRLAGLGGAEWRALGYLSLLGNIVYYLLLARAVQSGGVAMTSLVIGFLPVAVTLIGSRDHGAVPLRALLPSLGFGAAGIVLIGWDAIAADGASRATPLGFLCAVGALASWTAYAVLNARWLMRLEAVSAHDWSLLTGVVTGAQAVVLAAAALVLGAGDHAAADWLRFAAVVGFVAVFASIVGNALWNRASRLLPLTLSGQMILFETLFALLYGFVWEGRGPTATEAAAMVCVAASVLTCVRAHRRR</sequence>
<evidence type="ECO:0000256" key="4">
    <source>
        <dbReference type="ARBA" id="ARBA00022989"/>
    </source>
</evidence>
<dbReference type="EMBL" id="FLUO01000001">
    <property type="protein sequence ID" value="SBV93912.1"/>
    <property type="molecule type" value="Genomic_DNA"/>
</dbReference>
<evidence type="ECO:0000256" key="2">
    <source>
        <dbReference type="ARBA" id="ARBA00007362"/>
    </source>
</evidence>
<dbReference type="Pfam" id="PF00892">
    <property type="entry name" value="EamA"/>
    <property type="match status" value="1"/>
</dbReference>
<comment type="similarity">
    <text evidence="2">Belongs to the EamA transporter family.</text>
</comment>
<feature type="transmembrane region" description="Helical" evidence="6">
    <location>
        <begin position="123"/>
        <end position="142"/>
    </location>
</feature>
<comment type="subcellular location">
    <subcellularLocation>
        <location evidence="1">Membrane</location>
        <topology evidence="1">Multi-pass membrane protein</topology>
    </subcellularLocation>
</comment>
<keyword evidence="4 6" id="KW-1133">Transmembrane helix</keyword>
<keyword evidence="5 6" id="KW-0472">Membrane</keyword>
<dbReference type="AlphaFoldDB" id="A0A212J363"/>
<dbReference type="InterPro" id="IPR000620">
    <property type="entry name" value="EamA_dom"/>
</dbReference>
<accession>A0A212J363</accession>
<evidence type="ECO:0000313" key="8">
    <source>
        <dbReference type="EMBL" id="SBV93912.1"/>
    </source>
</evidence>
<feature type="transmembrane region" description="Helical" evidence="6">
    <location>
        <begin position="67"/>
        <end position="85"/>
    </location>
</feature>
<evidence type="ECO:0000256" key="6">
    <source>
        <dbReference type="SAM" id="Phobius"/>
    </source>
</evidence>
<feature type="transmembrane region" description="Helical" evidence="6">
    <location>
        <begin position="91"/>
        <end position="111"/>
    </location>
</feature>
<feature type="transmembrane region" description="Helical" evidence="6">
    <location>
        <begin position="38"/>
        <end position="55"/>
    </location>
</feature>
<organism evidence="8">
    <name type="scientific">uncultured Alphaproteobacteria bacterium</name>
    <dbReference type="NCBI Taxonomy" id="91750"/>
    <lineage>
        <taxon>Bacteria</taxon>
        <taxon>Pseudomonadati</taxon>
        <taxon>Pseudomonadota</taxon>
        <taxon>Alphaproteobacteria</taxon>
        <taxon>environmental samples</taxon>
    </lineage>
</organism>
<feature type="transmembrane region" description="Helical" evidence="6">
    <location>
        <begin position="220"/>
        <end position="241"/>
    </location>
</feature>
<proteinExistence type="inferred from homology"/>
<feature type="transmembrane region" description="Helical" evidence="6">
    <location>
        <begin position="188"/>
        <end position="208"/>
    </location>
</feature>
<feature type="transmembrane region" description="Helical" evidence="6">
    <location>
        <begin position="282"/>
        <end position="299"/>
    </location>
</feature>
<keyword evidence="3 6" id="KW-0812">Transmembrane</keyword>
<dbReference type="PANTHER" id="PTHR32322:SF2">
    <property type="entry name" value="EAMA DOMAIN-CONTAINING PROTEIN"/>
    <property type="match status" value="1"/>
</dbReference>
<dbReference type="GO" id="GO:0016020">
    <property type="term" value="C:membrane"/>
    <property type="evidence" value="ECO:0007669"/>
    <property type="project" value="UniProtKB-SubCell"/>
</dbReference>
<dbReference type="InterPro" id="IPR037185">
    <property type="entry name" value="EmrE-like"/>
</dbReference>
<feature type="transmembrane region" description="Helical" evidence="6">
    <location>
        <begin position="154"/>
        <end position="176"/>
    </location>
</feature>
<evidence type="ECO:0000256" key="1">
    <source>
        <dbReference type="ARBA" id="ARBA00004141"/>
    </source>
</evidence>
<evidence type="ECO:0000259" key="7">
    <source>
        <dbReference type="Pfam" id="PF00892"/>
    </source>
</evidence>
<evidence type="ECO:0000256" key="3">
    <source>
        <dbReference type="ARBA" id="ARBA00022692"/>
    </source>
</evidence>
<dbReference type="SUPFAM" id="SSF103481">
    <property type="entry name" value="Multidrug resistance efflux transporter EmrE"/>
    <property type="match status" value="1"/>
</dbReference>
<feature type="transmembrane region" description="Helical" evidence="6">
    <location>
        <begin position="248"/>
        <end position="270"/>
    </location>
</feature>
<protein>
    <recommendedName>
        <fullName evidence="7">EamA domain-containing protein</fullName>
    </recommendedName>
</protein>
<reference evidence="8" key="1">
    <citation type="submission" date="2016-04" db="EMBL/GenBank/DDBJ databases">
        <authorList>
            <person name="Evans L.H."/>
            <person name="Alamgir A."/>
            <person name="Owens N."/>
            <person name="Weber N.D."/>
            <person name="Virtaneva K."/>
            <person name="Barbian K."/>
            <person name="Babar A."/>
            <person name="Rosenke K."/>
        </authorList>
    </citation>
    <scope>NUCLEOTIDE SEQUENCE</scope>
    <source>
        <strain evidence="8">86</strain>
    </source>
</reference>
<name>A0A212J363_9PROT</name>
<feature type="domain" description="EamA" evidence="7">
    <location>
        <begin position="6"/>
        <end position="138"/>
    </location>
</feature>
<dbReference type="PANTHER" id="PTHR32322">
    <property type="entry name" value="INNER MEMBRANE TRANSPORTER"/>
    <property type="match status" value="1"/>
</dbReference>
<gene>
    <name evidence="8" type="ORF">KL86APRO_10444</name>
</gene>
<evidence type="ECO:0000256" key="5">
    <source>
        <dbReference type="ARBA" id="ARBA00023136"/>
    </source>
</evidence>